<keyword evidence="4" id="KW-0808">Transferase</keyword>
<keyword evidence="12" id="KW-1185">Reference proteome</keyword>
<dbReference type="InterPro" id="IPR036890">
    <property type="entry name" value="HATPase_C_sf"/>
</dbReference>
<dbReference type="Pfam" id="PF13426">
    <property type="entry name" value="PAS_9"/>
    <property type="match status" value="1"/>
</dbReference>
<keyword evidence="3" id="KW-0597">Phosphoprotein</keyword>
<dbReference type="RefSeq" id="WP_320506621.1">
    <property type="nucleotide sequence ID" value="NZ_JAXCLW010000001.1"/>
</dbReference>
<dbReference type="InterPro" id="IPR003661">
    <property type="entry name" value="HisK_dim/P_dom"/>
</dbReference>
<dbReference type="InterPro" id="IPR036097">
    <property type="entry name" value="HisK_dim/P_sf"/>
</dbReference>
<dbReference type="Gene3D" id="1.10.287.130">
    <property type="match status" value="1"/>
</dbReference>
<dbReference type="InterPro" id="IPR003594">
    <property type="entry name" value="HATPase_dom"/>
</dbReference>
<dbReference type="SMART" id="SM00091">
    <property type="entry name" value="PAS"/>
    <property type="match status" value="1"/>
</dbReference>
<evidence type="ECO:0000256" key="3">
    <source>
        <dbReference type="ARBA" id="ARBA00022553"/>
    </source>
</evidence>
<keyword evidence="7" id="KW-0812">Transmembrane</keyword>
<dbReference type="InterPro" id="IPR001610">
    <property type="entry name" value="PAC"/>
</dbReference>
<evidence type="ECO:0000313" key="12">
    <source>
        <dbReference type="Proteomes" id="UP001279642"/>
    </source>
</evidence>
<accession>A0ABU5E5K3</accession>
<dbReference type="InterPro" id="IPR050736">
    <property type="entry name" value="Sensor_HK_Regulatory"/>
</dbReference>
<dbReference type="InterPro" id="IPR000700">
    <property type="entry name" value="PAS-assoc_C"/>
</dbReference>
<dbReference type="SMART" id="SM00387">
    <property type="entry name" value="HATPase_c"/>
    <property type="match status" value="1"/>
</dbReference>
<feature type="domain" description="Histidine kinase" evidence="8">
    <location>
        <begin position="206"/>
        <end position="425"/>
    </location>
</feature>
<keyword evidence="5" id="KW-0418">Kinase</keyword>
<dbReference type="SUPFAM" id="SSF55874">
    <property type="entry name" value="ATPase domain of HSP90 chaperone/DNA topoisomerase II/histidine kinase"/>
    <property type="match status" value="1"/>
</dbReference>
<reference evidence="11 12" key="1">
    <citation type="journal article" date="2016" name="Antonie Van Leeuwenhoek">
        <title>Dongia soli sp. nov., isolated from soil from Dokdo, Korea.</title>
        <authorList>
            <person name="Kim D.U."/>
            <person name="Lee H."/>
            <person name="Kim H."/>
            <person name="Kim S.G."/>
            <person name="Ka J.O."/>
        </authorList>
    </citation>
    <scope>NUCLEOTIDE SEQUENCE [LARGE SCALE GENOMIC DNA]</scope>
    <source>
        <strain evidence="11 12">D78</strain>
    </source>
</reference>
<dbReference type="Gene3D" id="3.30.450.20">
    <property type="entry name" value="PAS domain"/>
    <property type="match status" value="1"/>
</dbReference>
<evidence type="ECO:0000256" key="7">
    <source>
        <dbReference type="SAM" id="Phobius"/>
    </source>
</evidence>
<keyword evidence="11" id="KW-0067">ATP-binding</keyword>
<dbReference type="SUPFAM" id="SSF47384">
    <property type="entry name" value="Homodimeric domain of signal transducing histidine kinase"/>
    <property type="match status" value="1"/>
</dbReference>
<feature type="domain" description="PAS" evidence="9">
    <location>
        <begin position="63"/>
        <end position="109"/>
    </location>
</feature>
<dbReference type="PANTHER" id="PTHR43711">
    <property type="entry name" value="TWO-COMPONENT HISTIDINE KINASE"/>
    <property type="match status" value="1"/>
</dbReference>
<dbReference type="Gene3D" id="3.30.565.10">
    <property type="entry name" value="Histidine kinase-like ATPase, C-terminal domain"/>
    <property type="match status" value="1"/>
</dbReference>
<dbReference type="PANTHER" id="PTHR43711:SF1">
    <property type="entry name" value="HISTIDINE KINASE 1"/>
    <property type="match status" value="1"/>
</dbReference>
<evidence type="ECO:0000313" key="11">
    <source>
        <dbReference type="EMBL" id="MDY0881562.1"/>
    </source>
</evidence>
<dbReference type="InterPro" id="IPR000014">
    <property type="entry name" value="PAS"/>
</dbReference>
<keyword evidence="7" id="KW-0472">Membrane</keyword>
<evidence type="ECO:0000256" key="6">
    <source>
        <dbReference type="ARBA" id="ARBA00023012"/>
    </source>
</evidence>
<proteinExistence type="predicted"/>
<dbReference type="PROSITE" id="PS50112">
    <property type="entry name" value="PAS"/>
    <property type="match status" value="1"/>
</dbReference>
<dbReference type="EMBL" id="JAXCLW010000001">
    <property type="protein sequence ID" value="MDY0881562.1"/>
    <property type="molecule type" value="Genomic_DNA"/>
</dbReference>
<organism evidence="11 12">
    <name type="scientific">Dongia soli</name>
    <dbReference type="NCBI Taxonomy" id="600628"/>
    <lineage>
        <taxon>Bacteria</taxon>
        <taxon>Pseudomonadati</taxon>
        <taxon>Pseudomonadota</taxon>
        <taxon>Alphaproteobacteria</taxon>
        <taxon>Rhodospirillales</taxon>
        <taxon>Dongiaceae</taxon>
        <taxon>Dongia</taxon>
    </lineage>
</organism>
<dbReference type="InterPro" id="IPR005467">
    <property type="entry name" value="His_kinase_dom"/>
</dbReference>
<name>A0ABU5E5K3_9PROT</name>
<dbReference type="EC" id="2.7.13.3" evidence="2"/>
<comment type="catalytic activity">
    <reaction evidence="1">
        <text>ATP + protein L-histidine = ADP + protein N-phospho-L-histidine.</text>
        <dbReference type="EC" id="2.7.13.3"/>
    </reaction>
</comment>
<dbReference type="Proteomes" id="UP001279642">
    <property type="component" value="Unassembled WGS sequence"/>
</dbReference>
<keyword evidence="7" id="KW-1133">Transmembrane helix</keyword>
<dbReference type="CDD" id="cd00075">
    <property type="entry name" value="HATPase"/>
    <property type="match status" value="1"/>
</dbReference>
<dbReference type="GO" id="GO:0005524">
    <property type="term" value="F:ATP binding"/>
    <property type="evidence" value="ECO:0007669"/>
    <property type="project" value="UniProtKB-KW"/>
</dbReference>
<evidence type="ECO:0000256" key="5">
    <source>
        <dbReference type="ARBA" id="ARBA00022777"/>
    </source>
</evidence>
<feature type="transmembrane region" description="Helical" evidence="7">
    <location>
        <begin position="39"/>
        <end position="58"/>
    </location>
</feature>
<evidence type="ECO:0000256" key="1">
    <source>
        <dbReference type="ARBA" id="ARBA00000085"/>
    </source>
</evidence>
<evidence type="ECO:0000256" key="4">
    <source>
        <dbReference type="ARBA" id="ARBA00022679"/>
    </source>
</evidence>
<dbReference type="Pfam" id="PF02518">
    <property type="entry name" value="HATPase_c"/>
    <property type="match status" value="1"/>
</dbReference>
<feature type="domain" description="PAC" evidence="10">
    <location>
        <begin position="136"/>
        <end position="188"/>
    </location>
</feature>
<dbReference type="NCBIfam" id="TIGR00229">
    <property type="entry name" value="sensory_box"/>
    <property type="match status" value="1"/>
</dbReference>
<dbReference type="PRINTS" id="PR00344">
    <property type="entry name" value="BCTRLSENSOR"/>
</dbReference>
<evidence type="ECO:0000256" key="2">
    <source>
        <dbReference type="ARBA" id="ARBA00012438"/>
    </source>
</evidence>
<dbReference type="PROSITE" id="PS50113">
    <property type="entry name" value="PAC"/>
    <property type="match status" value="1"/>
</dbReference>
<comment type="caution">
    <text evidence="11">The sequence shown here is derived from an EMBL/GenBank/DDBJ whole genome shotgun (WGS) entry which is preliminary data.</text>
</comment>
<dbReference type="InterPro" id="IPR004358">
    <property type="entry name" value="Sig_transdc_His_kin-like_C"/>
</dbReference>
<dbReference type="SMART" id="SM00388">
    <property type="entry name" value="HisKA"/>
    <property type="match status" value="1"/>
</dbReference>
<dbReference type="PROSITE" id="PS50109">
    <property type="entry name" value="HIS_KIN"/>
    <property type="match status" value="1"/>
</dbReference>
<gene>
    <name evidence="11" type="ORF">SMD27_01775</name>
</gene>
<dbReference type="SMART" id="SM00086">
    <property type="entry name" value="PAC"/>
    <property type="match status" value="1"/>
</dbReference>
<dbReference type="CDD" id="cd00082">
    <property type="entry name" value="HisKA"/>
    <property type="match status" value="1"/>
</dbReference>
<keyword evidence="6" id="KW-0902">Two-component regulatory system</keyword>
<keyword evidence="11" id="KW-0547">Nucleotide-binding</keyword>
<evidence type="ECO:0000259" key="8">
    <source>
        <dbReference type="PROSITE" id="PS50109"/>
    </source>
</evidence>
<dbReference type="SUPFAM" id="SSF55785">
    <property type="entry name" value="PYP-like sensor domain (PAS domain)"/>
    <property type="match status" value="1"/>
</dbReference>
<dbReference type="Pfam" id="PF00512">
    <property type="entry name" value="HisKA"/>
    <property type="match status" value="1"/>
</dbReference>
<dbReference type="CDD" id="cd00130">
    <property type="entry name" value="PAS"/>
    <property type="match status" value="1"/>
</dbReference>
<dbReference type="InterPro" id="IPR035965">
    <property type="entry name" value="PAS-like_dom_sf"/>
</dbReference>
<protein>
    <recommendedName>
        <fullName evidence="2">histidine kinase</fullName>
        <ecNumber evidence="2">2.7.13.3</ecNumber>
    </recommendedName>
</protein>
<sequence>MNLALRVAAIYAATSAVWVLFSDRLVDRLPPGLISQVQTFKGVGFVLISAALIFYLIARHDRHRRLLDLALEAHPSGILIADMQLRVTYANSSITAISGYRRSELIGRNPRVLGSDLTPPAVFAAMHRALDRGESWSGEFLNRRKSGELYWAATTITPLTNGGGRVISYVGAMTDVTSEKRTQSAMLEAKNLAEEANRTKSDFLANMSHELRTPLNAIVGFTDLLRRGYAGVLTPSQQEYIDNIGKSSEHLLGVINSVLDLSKVELGHFRVELSELELNQLVGESLNMLDSIALKKDVAIRFQPAQERITVISDRQAVRQIIANIVGNAIKFSPRGSHIDVMTDQRAEEFIISVADQGPGMSSEQMSRIFEPFQSRAAHNANQTEGTGLGLSICRKLVDALNGHIRFSSREGEGTSVVVTLPANRQLARIASPASSSASPNRATGI</sequence>
<evidence type="ECO:0000259" key="10">
    <source>
        <dbReference type="PROSITE" id="PS50113"/>
    </source>
</evidence>
<evidence type="ECO:0000259" key="9">
    <source>
        <dbReference type="PROSITE" id="PS50112"/>
    </source>
</evidence>